<evidence type="ECO:0000256" key="9">
    <source>
        <dbReference type="ARBA" id="ARBA00023145"/>
    </source>
</evidence>
<proteinExistence type="inferred from homology"/>
<dbReference type="PANTHER" id="PTHR33794:SF1">
    <property type="entry name" value="BACILLOLYSIN"/>
    <property type="match status" value="1"/>
</dbReference>
<dbReference type="CDD" id="cd09597">
    <property type="entry name" value="M4_TLP"/>
    <property type="match status" value="1"/>
</dbReference>
<dbReference type="InterPro" id="IPR001570">
    <property type="entry name" value="Peptidase_M4_C_domain"/>
</dbReference>
<keyword evidence="14" id="KW-1185">Reference proteome</keyword>
<keyword evidence="4" id="KW-0479">Metal-binding</keyword>
<protein>
    <submittedName>
        <fullName evidence="13">Zn-dependent metalloprotease</fullName>
    </submittedName>
</protein>
<feature type="compositionally biased region" description="Low complexity" evidence="10">
    <location>
        <begin position="535"/>
        <end position="546"/>
    </location>
</feature>
<dbReference type="PANTHER" id="PTHR33794">
    <property type="entry name" value="BACILLOLYSIN"/>
    <property type="match status" value="1"/>
</dbReference>
<evidence type="ECO:0000256" key="5">
    <source>
        <dbReference type="ARBA" id="ARBA00022729"/>
    </source>
</evidence>
<evidence type="ECO:0000256" key="10">
    <source>
        <dbReference type="SAM" id="MobiDB-lite"/>
    </source>
</evidence>
<evidence type="ECO:0000256" key="7">
    <source>
        <dbReference type="ARBA" id="ARBA00022833"/>
    </source>
</evidence>
<dbReference type="InterPro" id="IPR025711">
    <property type="entry name" value="PepSY"/>
</dbReference>
<sequence length="798" mass="81519">MKRSVAFALVAAATSVVVSLSTASAGAAGLTALAPPDTPAQAADRMVEAQPAVLKASARDKFLRHSAVAGKGGLNYVSYTRTYSGLPVYGGDFVVVTNPSGGVLSTSIAQNEPLNVSVLPKVPVDRAAEIAKGEGTEVTEVTAPKLTVMAQGAGRLAYEVVVNGTAQGRESKLHVFVDAQTGEVVEKWDEVQDGQGSGYYNGPVTIGTTQSGSTYSMTDPARPGVRCGGQGGTAYTGPDDSWGNATGTNLETACVDALYAVGKQWDMLSAWLGRNGINGTGGGFPIRVGLNDANAFWNGSYTNFGRSSDSQRQATPMDVVAHEFGHAIFQTTPGGSGGSTEKGGLNESTGDIFGALTEFYANQPAQYDPPDLSVGEEVNLSGNGPIRYMHRPSQVSGHPDCYSSSVPSLEVHRGAGVQNHWFYLLSQGTNPTNGQPVSPTCNGSTVTGIGIQKAGQIFMGALQRKTTTWTHQLVRRASLEAAIQLFPGSCAEFNATKAAWTAVSVPAASGEPASCASGNDFSLTLNPTSANVQPGQQATATVGTQTTSGSAQSVSFSASGLPSGATASFSPASVTSGGSSTLTISVPAGTASGSYSVIVTADGSSVDRTATFTLTVGAASNVVFNDTFETGLGWTTNASGTDTATSGVWERGDPAATASGTALQLGTTVSGTNGLVTGRLAGTAAGDYDVDGGLTSIRSPEIALPTGTLTLNLSWYLAHLNNASSADYFRVRVLSGATSTQVFQQLGAASNRAGAWQTATVNLSSYAGQTIRLLIETADASTASLVEAGVDNVTITRS</sequence>
<keyword evidence="8 13" id="KW-0482">Metalloprotease</keyword>
<keyword evidence="3" id="KW-0645">Protease</keyword>
<dbReference type="Pfam" id="PF01447">
    <property type="entry name" value="Peptidase_M4"/>
    <property type="match status" value="1"/>
</dbReference>
<evidence type="ECO:0000259" key="12">
    <source>
        <dbReference type="PROSITE" id="PS50060"/>
    </source>
</evidence>
<dbReference type="Gene3D" id="3.10.170.10">
    <property type="match status" value="1"/>
</dbReference>
<dbReference type="Proteomes" id="UP001225356">
    <property type="component" value="Unassembled WGS sequence"/>
</dbReference>
<dbReference type="Gene3D" id="3.10.450.40">
    <property type="match status" value="1"/>
</dbReference>
<name>A0ABT9QDT1_9ACTN</name>
<dbReference type="GO" id="GO:0008237">
    <property type="term" value="F:metallopeptidase activity"/>
    <property type="evidence" value="ECO:0007669"/>
    <property type="project" value="UniProtKB-KW"/>
</dbReference>
<dbReference type="InterPro" id="IPR013856">
    <property type="entry name" value="Peptidase_M4_domain"/>
</dbReference>
<evidence type="ECO:0000256" key="4">
    <source>
        <dbReference type="ARBA" id="ARBA00022723"/>
    </source>
</evidence>
<evidence type="ECO:0000256" key="2">
    <source>
        <dbReference type="ARBA" id="ARBA00009388"/>
    </source>
</evidence>
<feature type="region of interest" description="Disordered" evidence="10">
    <location>
        <begin position="526"/>
        <end position="546"/>
    </location>
</feature>
<dbReference type="Gene3D" id="2.60.40.10">
    <property type="entry name" value="Immunoglobulins"/>
    <property type="match status" value="1"/>
</dbReference>
<dbReference type="PRINTS" id="PR00730">
    <property type="entry name" value="THERMOLYSIN"/>
</dbReference>
<dbReference type="PROSITE" id="PS50060">
    <property type="entry name" value="MAM_2"/>
    <property type="match status" value="1"/>
</dbReference>
<comment type="similarity">
    <text evidence="2">Belongs to the peptidase M4 family.</text>
</comment>
<evidence type="ECO:0000256" key="1">
    <source>
        <dbReference type="ARBA" id="ARBA00001947"/>
    </source>
</evidence>
<dbReference type="InterPro" id="IPR027268">
    <property type="entry name" value="Peptidase_M4/M1_CTD_sf"/>
</dbReference>
<dbReference type="EMBL" id="JAUSQU010000001">
    <property type="protein sequence ID" value="MDP9844104.1"/>
    <property type="molecule type" value="Genomic_DNA"/>
</dbReference>
<evidence type="ECO:0000256" key="3">
    <source>
        <dbReference type="ARBA" id="ARBA00022670"/>
    </source>
</evidence>
<reference evidence="13 14" key="1">
    <citation type="submission" date="2023-07" db="EMBL/GenBank/DDBJ databases">
        <title>Sequencing the genomes of 1000 actinobacteria strains.</title>
        <authorList>
            <person name="Klenk H.-P."/>
        </authorList>
    </citation>
    <scope>NUCLEOTIDE SEQUENCE [LARGE SCALE GENOMIC DNA]</scope>
    <source>
        <strain evidence="13 14">DSM 46740</strain>
    </source>
</reference>
<dbReference type="SUPFAM" id="SSF55486">
    <property type="entry name" value="Metalloproteases ('zincins'), catalytic domain"/>
    <property type="match status" value="1"/>
</dbReference>
<keyword evidence="9" id="KW-0865">Zymogen</keyword>
<evidence type="ECO:0000313" key="14">
    <source>
        <dbReference type="Proteomes" id="UP001225356"/>
    </source>
</evidence>
<dbReference type="InterPro" id="IPR011096">
    <property type="entry name" value="FTP_domain"/>
</dbReference>
<keyword evidence="7" id="KW-0862">Zinc</keyword>
<keyword evidence="6" id="KW-0378">Hydrolase</keyword>
<dbReference type="InterPro" id="IPR023612">
    <property type="entry name" value="Peptidase_M4"/>
</dbReference>
<comment type="cofactor">
    <cofactor evidence="1">
        <name>Zn(2+)</name>
        <dbReference type="ChEBI" id="CHEBI:29105"/>
    </cofactor>
</comment>
<gene>
    <name evidence="13" type="ORF">J2853_003315</name>
</gene>
<evidence type="ECO:0000313" key="13">
    <source>
        <dbReference type="EMBL" id="MDP9844104.1"/>
    </source>
</evidence>
<dbReference type="Pfam" id="PF03413">
    <property type="entry name" value="PepSY"/>
    <property type="match status" value="1"/>
</dbReference>
<keyword evidence="5 11" id="KW-0732">Signal</keyword>
<comment type="caution">
    <text evidence="13">The sequence shown here is derived from an EMBL/GenBank/DDBJ whole genome shotgun (WGS) entry which is preliminary data.</text>
</comment>
<dbReference type="InterPro" id="IPR050728">
    <property type="entry name" value="Zinc_Metalloprotease_M4"/>
</dbReference>
<dbReference type="Pfam" id="PF02868">
    <property type="entry name" value="Peptidase_M4_C"/>
    <property type="match status" value="1"/>
</dbReference>
<evidence type="ECO:0000256" key="6">
    <source>
        <dbReference type="ARBA" id="ARBA00022801"/>
    </source>
</evidence>
<evidence type="ECO:0000256" key="8">
    <source>
        <dbReference type="ARBA" id="ARBA00023049"/>
    </source>
</evidence>
<feature type="domain" description="MAM" evidence="12">
    <location>
        <begin position="624"/>
        <end position="798"/>
    </location>
</feature>
<feature type="chain" id="PRO_5046194938" evidence="11">
    <location>
        <begin position="28"/>
        <end position="798"/>
    </location>
</feature>
<accession>A0ABT9QDT1</accession>
<dbReference type="InterPro" id="IPR000998">
    <property type="entry name" value="MAM_dom"/>
</dbReference>
<organism evidence="13 14">
    <name type="scientific">Streptosporangium lutulentum</name>
    <dbReference type="NCBI Taxonomy" id="1461250"/>
    <lineage>
        <taxon>Bacteria</taxon>
        <taxon>Bacillati</taxon>
        <taxon>Actinomycetota</taxon>
        <taxon>Actinomycetes</taxon>
        <taxon>Streptosporangiales</taxon>
        <taxon>Streptosporangiaceae</taxon>
        <taxon>Streptosporangium</taxon>
    </lineage>
</organism>
<dbReference type="Gene3D" id="1.10.390.10">
    <property type="entry name" value="Neutral Protease Domain 2"/>
    <property type="match status" value="1"/>
</dbReference>
<evidence type="ECO:0000256" key="11">
    <source>
        <dbReference type="SAM" id="SignalP"/>
    </source>
</evidence>
<dbReference type="RefSeq" id="WP_307558713.1">
    <property type="nucleotide sequence ID" value="NZ_JAUSQU010000001.1"/>
</dbReference>
<dbReference type="Pfam" id="PF07504">
    <property type="entry name" value="FTP"/>
    <property type="match status" value="1"/>
</dbReference>
<feature type="signal peptide" evidence="11">
    <location>
        <begin position="1"/>
        <end position="27"/>
    </location>
</feature>
<dbReference type="InterPro" id="IPR013783">
    <property type="entry name" value="Ig-like_fold"/>
</dbReference>
<dbReference type="Gene3D" id="2.60.120.200">
    <property type="match status" value="1"/>
</dbReference>